<organism evidence="1 2">
    <name type="scientific">Dentiscutata erythropus</name>
    <dbReference type="NCBI Taxonomy" id="1348616"/>
    <lineage>
        <taxon>Eukaryota</taxon>
        <taxon>Fungi</taxon>
        <taxon>Fungi incertae sedis</taxon>
        <taxon>Mucoromycota</taxon>
        <taxon>Glomeromycotina</taxon>
        <taxon>Glomeromycetes</taxon>
        <taxon>Diversisporales</taxon>
        <taxon>Gigasporaceae</taxon>
        <taxon>Dentiscutata</taxon>
    </lineage>
</organism>
<name>A0A9N9HR82_9GLOM</name>
<dbReference type="EMBL" id="CAJVPY010008828">
    <property type="protein sequence ID" value="CAG8701152.1"/>
    <property type="molecule type" value="Genomic_DNA"/>
</dbReference>
<dbReference type="OrthoDB" id="2414060at2759"/>
<accession>A0A9N9HR82</accession>
<keyword evidence="2" id="KW-1185">Reference proteome</keyword>
<proteinExistence type="predicted"/>
<dbReference type="AlphaFoldDB" id="A0A9N9HR82"/>
<dbReference type="Proteomes" id="UP000789405">
    <property type="component" value="Unassembled WGS sequence"/>
</dbReference>
<comment type="caution">
    <text evidence="1">The sequence shown here is derived from an EMBL/GenBank/DDBJ whole genome shotgun (WGS) entry which is preliminary data.</text>
</comment>
<evidence type="ECO:0000313" key="2">
    <source>
        <dbReference type="Proteomes" id="UP000789405"/>
    </source>
</evidence>
<gene>
    <name evidence="1" type="ORF">DERYTH_LOCUS12996</name>
</gene>
<reference evidence="1" key="1">
    <citation type="submission" date="2021-06" db="EMBL/GenBank/DDBJ databases">
        <authorList>
            <person name="Kallberg Y."/>
            <person name="Tangrot J."/>
            <person name="Rosling A."/>
        </authorList>
    </citation>
    <scope>NUCLEOTIDE SEQUENCE</scope>
    <source>
        <strain evidence="1">MA453B</strain>
    </source>
</reference>
<protein>
    <submittedName>
        <fullName evidence="1">14612_t:CDS:1</fullName>
    </submittedName>
</protein>
<sequence>MILTSSYKGFGSVPKEVFLELNDEEKEILISTDAHKVEKDIQDHMGFQTKYKNCQIEMYSTQIEINLLMNFIQSIQINMLDPGSFVEWIPFENFKNIKYKSKGEFGSIYTAEWLNGKITEWDYEIKNF</sequence>
<evidence type="ECO:0000313" key="1">
    <source>
        <dbReference type="EMBL" id="CAG8701152.1"/>
    </source>
</evidence>